<feature type="region of interest" description="Disordered" evidence="4">
    <location>
        <begin position="628"/>
        <end position="711"/>
    </location>
</feature>
<evidence type="ECO:0000256" key="4">
    <source>
        <dbReference type="SAM" id="MobiDB-lite"/>
    </source>
</evidence>
<gene>
    <name evidence="6" type="ORF">Ae201684_018090</name>
</gene>
<protein>
    <recommendedName>
        <fullName evidence="5">TOG domain-containing protein</fullName>
    </recommendedName>
</protein>
<accession>A0A6G0W9F2</accession>
<keyword evidence="7" id="KW-1185">Reference proteome</keyword>
<feature type="domain" description="TOG" evidence="5">
    <location>
        <begin position="137"/>
        <end position="369"/>
    </location>
</feature>
<feature type="compositionally biased region" description="Polar residues" evidence="4">
    <location>
        <begin position="130"/>
        <end position="147"/>
    </location>
</feature>
<dbReference type="GO" id="GO:0030951">
    <property type="term" value="P:establishment or maintenance of microtubule cytoskeleton polarity"/>
    <property type="evidence" value="ECO:0007669"/>
    <property type="project" value="InterPro"/>
</dbReference>
<feature type="compositionally biased region" description="Gly residues" evidence="4">
    <location>
        <begin position="387"/>
        <end position="398"/>
    </location>
</feature>
<feature type="domain" description="TOG" evidence="5">
    <location>
        <begin position="720"/>
        <end position="963"/>
    </location>
</feature>
<dbReference type="PANTHER" id="PTHR12609">
    <property type="entry name" value="MICROTUBULE ASSOCIATED PROTEIN XMAP215"/>
    <property type="match status" value="1"/>
</dbReference>
<dbReference type="EMBL" id="VJMJ01000320">
    <property type="protein sequence ID" value="KAF0722859.1"/>
    <property type="molecule type" value="Genomic_DNA"/>
</dbReference>
<evidence type="ECO:0000313" key="7">
    <source>
        <dbReference type="Proteomes" id="UP000481153"/>
    </source>
</evidence>
<dbReference type="InterPro" id="IPR016024">
    <property type="entry name" value="ARM-type_fold"/>
</dbReference>
<feature type="compositionally biased region" description="Basic and acidic residues" evidence="4">
    <location>
        <begin position="1629"/>
        <end position="1638"/>
    </location>
</feature>
<feature type="compositionally biased region" description="Low complexity" evidence="4">
    <location>
        <begin position="677"/>
        <end position="711"/>
    </location>
</feature>
<dbReference type="GO" id="GO:0046785">
    <property type="term" value="P:microtubule polymerization"/>
    <property type="evidence" value="ECO:0007669"/>
    <property type="project" value="InterPro"/>
</dbReference>
<keyword evidence="2" id="KW-0963">Cytoplasm</keyword>
<dbReference type="InterPro" id="IPR011989">
    <property type="entry name" value="ARM-like"/>
</dbReference>
<proteinExistence type="predicted"/>
<feature type="region of interest" description="Disordered" evidence="4">
    <location>
        <begin position="1603"/>
        <end position="1638"/>
    </location>
</feature>
<feature type="region of interest" description="Disordered" evidence="4">
    <location>
        <begin position="1221"/>
        <end position="1253"/>
    </location>
</feature>
<feature type="region of interest" description="Disordered" evidence="4">
    <location>
        <begin position="379"/>
        <end position="404"/>
    </location>
</feature>
<evidence type="ECO:0000259" key="5">
    <source>
        <dbReference type="SMART" id="SM01349"/>
    </source>
</evidence>
<dbReference type="Gene3D" id="1.25.10.10">
    <property type="entry name" value="Leucine-rich Repeat Variant"/>
    <property type="match status" value="5"/>
</dbReference>
<evidence type="ECO:0000256" key="2">
    <source>
        <dbReference type="ARBA" id="ARBA00022490"/>
    </source>
</evidence>
<organism evidence="6 7">
    <name type="scientific">Aphanomyces euteiches</name>
    <dbReference type="NCBI Taxonomy" id="100861"/>
    <lineage>
        <taxon>Eukaryota</taxon>
        <taxon>Sar</taxon>
        <taxon>Stramenopiles</taxon>
        <taxon>Oomycota</taxon>
        <taxon>Saprolegniomycetes</taxon>
        <taxon>Saprolegniales</taxon>
        <taxon>Verrucalvaceae</taxon>
        <taxon>Aphanomyces</taxon>
    </lineage>
</organism>
<dbReference type="Pfam" id="PF21041">
    <property type="entry name" value="XMAP215_CLASP_TOG"/>
    <property type="match status" value="2"/>
</dbReference>
<feature type="domain" description="TOG" evidence="5">
    <location>
        <begin position="1315"/>
        <end position="1556"/>
    </location>
</feature>
<feature type="compositionally biased region" description="Low complexity" evidence="4">
    <location>
        <begin position="2022"/>
        <end position="2031"/>
    </location>
</feature>
<dbReference type="InterPro" id="IPR048491">
    <property type="entry name" value="XMAP215_CLASP_TOG"/>
</dbReference>
<sequence length="2057" mass="223711">MSQPCLRNMSCKCPLCMGEDVTELLAITKTISSNIAYGEPGEEEPVAPPTRSGFVANSPPVKPAAAPPVANSPPLKAAAAPAAAPRQSLKSRMKPQQPPPPVDKLPPLDFEDVDMGNGNAAQADEPAPVASSQTGSSAPSRPTSSDPPLQMEELEAKVADKNWKIRKEVYEDLKTAFETGRGIEGGNVTELFGKMVDDSNAAAMECGLAAVLAYALQVPPQQWNNAIVGRVMPKVVDKCFSGRPSTVKLAEELVLEFVHLGSAEDTVNALLEGTKNKKPKVPPLCVNSILECFKTYGPRVVPVVAVKKELKSLCESTVNNVRPTALKLIGEMYRWTGPTLVQDIVASLRPAQQTEYENMIKEITPGQAAPLRFLKGKEPKAAPAKGGKSGGNDGGGGAPAPSAMDPREFAETVSLFDKLPKTEFKAKMALPKWSEKVGALNIILEIIGSVPKLANGDYGDLVQTLKLCTQDSNVNIVAKSIEVLGVLADGLRRNFNQYARIMLPVLLRKLSDKKSNVLSATHQALDMFQQHSLPIDSMMDELKTMIDASTNKIPASRAQAVIFIERCISKKTINIMDANLMKTFGELFASCIEDSDPGLRKSGVDAMVTLVQSSDQAPRMVKATLDTLERRQPRSFKTIEASMGGGGQPTASSVPKTTSSAIPKPATSNSVPKEAAKPPATAPARANTLKKSASAPSATKPSAKPAAKSSSAAASSETITLAPAEAEQQLTGLGLDGWDSITTNFQSAKWAERKAAFEGLEEAFKGQPADVATANIDAVVVHISSQTKGFKDSNVQVLKSAFQAVGTIAALCDILSPAVINFVIPPAVDKIGDRKLSESIRPMFMAFCELVGPTTVLTAIITHMPNVKTPLALCECLDYASECVKDFGVSKCNPRGLIDFAKGPFGMESSNPKARVSAISLFGTMYTQLGDAMRPLLTLDTWKASMKDNVESEFKRVGFNPSSSTVTRQVKGEAVEEDKSDGSLFGRVDISSKITKDLLDNMQNEEDKAAWKKRSDAMDQAQKLCEEAGLSIELTKNVTELMKSLKARLSDSNANLKTKAVVVIGVVATSVGPSVSKLAKLVGNNIVVGVSDNKKAMQQACLETLNKWVVHNGKPSAACFESLLPFIAEALKNTVGRAELLGWTVSMTQTITDKMDLRCLVENTIDSLLDKSAEAREKAQLLLVDVFKSAGKDAVLAGCRDFVPAKMRTLKPLIDKASQAAFGQSSAEEEKPRVSMLGRSNSTGIRAPSSAPAVVNTAASSVETPQSSRIPAPGSAPVAATVSAPTLLLMCSDKLTRLDKNRKNKWIFDATDPAELQSRKAQVESEWSPLLHSSMRTKLFAVSYEKGMMEAIDDLSKCIKDQPNEVFSSLDLILKWSTLRIVDNNVQALGKMLKLLEILFLLLVDNSWELDDVEAGIFLPYLCQESGQQKPRFRCDFRKVLQLVVQVYPPVKLMPYLLECITNTKNSKSRCECLDLIEYIASNKGHSAVGKKTLRDVGKFVDSPEKEVRESAIGVLVKMYTLIGETNTDKFFVICNITSQKAMDLVLQKIKYLPPPERGSAKPTLTKSASMPVEEPAREPQSTYEPPPVKFIATFEKPISRLERPATPSKVQTPAFAEPPSTTPPTFRPDFHEMESKPTTRTDIRNVLFQPLERLMINQKELTMDLDAFAAGKDALKSVYSLAANDSNAFLRQSAVEVVQRICQIMHACFGKNTAAPVELYVLSLCLSAIAQIFKHSVYCITVHRAAIERLILESCCGILDPRLEDLELSLAQRVLNAMSGLSMTIPHSLRISEVLPAIINVLDRIVRGNETEYTIHDKDNKLMGKPSLERLVSKLLMKTARRELTLPTPFKDVDIVGILHTKHRFFTTISVSDENAGRNAMKTSLKCCADHWSSTNREAFQQALNELPISSPIHQMLSEMKFEFTIPSPEDISSTLNEAVHTFSISSDNATKMQSAMTIIEVKMNSSAKIEIDGKKEELRQVTEKLKMEDYNRTKAAASDSALKSTLSRSNIFKDRSIEVASSATSATTTPSREQPPKSMALMDLKQRLKQIQMHN</sequence>
<dbReference type="GO" id="GO:0007051">
    <property type="term" value="P:spindle organization"/>
    <property type="evidence" value="ECO:0007669"/>
    <property type="project" value="InterPro"/>
</dbReference>
<feature type="region of interest" description="Disordered" evidence="4">
    <location>
        <begin position="1556"/>
        <end position="1587"/>
    </location>
</feature>
<comment type="subcellular location">
    <subcellularLocation>
        <location evidence="1">Cytoplasm</location>
        <location evidence="1">Cytoskeleton</location>
    </subcellularLocation>
</comment>
<dbReference type="InterPro" id="IPR034085">
    <property type="entry name" value="TOG"/>
</dbReference>
<dbReference type="SUPFAM" id="SSF48371">
    <property type="entry name" value="ARM repeat"/>
    <property type="match status" value="2"/>
</dbReference>
<feature type="compositionally biased region" description="Polar residues" evidence="4">
    <location>
        <begin position="649"/>
        <end position="671"/>
    </location>
</feature>
<feature type="domain" description="TOG" evidence="5">
    <location>
        <begin position="983"/>
        <end position="1227"/>
    </location>
</feature>
<name>A0A6G0W9F2_9STRA</name>
<feature type="region of interest" description="Disordered" evidence="4">
    <location>
        <begin position="36"/>
        <end position="149"/>
    </location>
</feature>
<evidence type="ECO:0000313" key="6">
    <source>
        <dbReference type="EMBL" id="KAF0722859.1"/>
    </source>
</evidence>
<evidence type="ECO:0000256" key="1">
    <source>
        <dbReference type="ARBA" id="ARBA00004245"/>
    </source>
</evidence>
<feature type="domain" description="TOG" evidence="5">
    <location>
        <begin position="408"/>
        <end position="653"/>
    </location>
</feature>
<keyword evidence="3" id="KW-0206">Cytoskeleton</keyword>
<dbReference type="GO" id="GO:0061863">
    <property type="term" value="F:microtubule plus end polymerase"/>
    <property type="evidence" value="ECO:0007669"/>
    <property type="project" value="InterPro"/>
</dbReference>
<comment type="caution">
    <text evidence="6">The sequence shown here is derived from an EMBL/GenBank/DDBJ whole genome shotgun (WGS) entry which is preliminary data.</text>
</comment>
<feature type="region of interest" description="Disordered" evidence="4">
    <location>
        <begin position="2019"/>
        <end position="2041"/>
    </location>
</feature>
<dbReference type="VEuPathDB" id="FungiDB:AeMF1_010633"/>
<evidence type="ECO:0000256" key="3">
    <source>
        <dbReference type="ARBA" id="ARBA00023212"/>
    </source>
</evidence>
<dbReference type="Proteomes" id="UP000481153">
    <property type="component" value="Unassembled WGS sequence"/>
</dbReference>
<dbReference type="GO" id="GO:0051010">
    <property type="term" value="F:microtubule plus-end binding"/>
    <property type="evidence" value="ECO:0007669"/>
    <property type="project" value="InterPro"/>
</dbReference>
<dbReference type="InterPro" id="IPR045110">
    <property type="entry name" value="XMAP215"/>
</dbReference>
<reference evidence="6 7" key="1">
    <citation type="submission" date="2019-07" db="EMBL/GenBank/DDBJ databases">
        <title>Genomics analysis of Aphanomyces spp. identifies a new class of oomycete effector associated with host adaptation.</title>
        <authorList>
            <person name="Gaulin E."/>
        </authorList>
    </citation>
    <scope>NUCLEOTIDE SEQUENCE [LARGE SCALE GENOMIC DNA]</scope>
    <source>
        <strain evidence="6 7">ATCC 201684</strain>
    </source>
</reference>
<dbReference type="GO" id="GO:0005856">
    <property type="term" value="C:cytoskeleton"/>
    <property type="evidence" value="ECO:0007669"/>
    <property type="project" value="UniProtKB-SubCell"/>
</dbReference>
<feature type="compositionally biased region" description="Low complexity" evidence="4">
    <location>
        <begin position="67"/>
        <end position="85"/>
    </location>
</feature>
<dbReference type="SMART" id="SM01349">
    <property type="entry name" value="TOG"/>
    <property type="match status" value="5"/>
</dbReference>